<proteinExistence type="predicted"/>
<dbReference type="RefSeq" id="WP_167981194.1">
    <property type="nucleotide sequence ID" value="NZ_JAATEJ010000001.1"/>
</dbReference>
<organism evidence="1 2">
    <name type="scientific">Actinacidiphila epipremni</name>
    <dbReference type="NCBI Taxonomy" id="2053013"/>
    <lineage>
        <taxon>Bacteria</taxon>
        <taxon>Bacillati</taxon>
        <taxon>Actinomycetota</taxon>
        <taxon>Actinomycetes</taxon>
        <taxon>Kitasatosporales</taxon>
        <taxon>Streptomycetaceae</taxon>
        <taxon>Actinacidiphila</taxon>
    </lineage>
</organism>
<evidence type="ECO:0000313" key="1">
    <source>
        <dbReference type="EMBL" id="NJP42370.1"/>
    </source>
</evidence>
<evidence type="ECO:0000313" key="2">
    <source>
        <dbReference type="Proteomes" id="UP000734511"/>
    </source>
</evidence>
<protein>
    <recommendedName>
        <fullName evidence="3">SMI1/KNR4 family protein</fullName>
    </recommendedName>
</protein>
<evidence type="ECO:0008006" key="3">
    <source>
        <dbReference type="Google" id="ProtNLM"/>
    </source>
</evidence>
<name>A0ABX0ZF88_9ACTN</name>
<dbReference type="EMBL" id="JAATEJ010000001">
    <property type="protein sequence ID" value="NJP42370.1"/>
    <property type="molecule type" value="Genomic_DNA"/>
</dbReference>
<dbReference type="Proteomes" id="UP000734511">
    <property type="component" value="Unassembled WGS sequence"/>
</dbReference>
<reference evidence="1 2" key="1">
    <citation type="submission" date="2020-03" db="EMBL/GenBank/DDBJ databases">
        <title>WGS of actinomycetes isolated from Thailand.</title>
        <authorList>
            <person name="Thawai C."/>
        </authorList>
    </citation>
    <scope>NUCLEOTIDE SEQUENCE [LARGE SCALE GENOMIC DNA]</scope>
    <source>
        <strain evidence="1 2">PRB2-1</strain>
    </source>
</reference>
<keyword evidence="2" id="KW-1185">Reference proteome</keyword>
<comment type="caution">
    <text evidence="1">The sequence shown here is derived from an EMBL/GenBank/DDBJ whole genome shotgun (WGS) entry which is preliminary data.</text>
</comment>
<dbReference type="InterPro" id="IPR037883">
    <property type="entry name" value="Knr4/Smi1-like_sf"/>
</dbReference>
<dbReference type="SUPFAM" id="SSF160631">
    <property type="entry name" value="SMI1/KNR4-like"/>
    <property type="match status" value="1"/>
</dbReference>
<gene>
    <name evidence="1" type="ORF">HCN08_02915</name>
</gene>
<accession>A0ABX0ZF88</accession>
<sequence>MLSRRVIDAFGDYRQYSSLDAWEGIEASTGQLPVEYKEFCSLYGPGIIGRFIKIFHPDSQVANMHDQISQMAPLYQELYPQKIPYEMYPFVADGAILWALSAQSDAFFLVPSGWGDWHIGVWYRQWAEWEEYSDDVPTWLTRQVVGELEIPGIPLKKYGGFSGLA</sequence>